<sequence length="380" mass="40696">MAFRIRTHRRGRSTASTSTCASSSSSLSSLSSDVQTPIATVHNASRARVQRVAGPQVAVVGTGREALALSPHSADQFAQSLNMNMALCSSPEVNLTFPEPGVETKPDPVLRRIASDAVVGLRVQSHLRRSSGVPSLPSTSSSSSSSCAPRGLPPPPRPHRRRPPPVYVSTGPSLALVEQTYSPFCAPKTPTQPRASSVPPSAVSSSFWGHTTPKSGSKSLRSARSYASHVGSISSSATSDEDDLDLELDLDGLEADFNEYDFDEEEGAATAGRSPLGQTYFASNPRRSRETPTAVRHPLRVQVSIERVAFRDNSPKTRQFSQRWSSEDEGGSGMGVTCGWEDGIKSRASVSVAVAGEQESRPRQKGSLAKTLGRWLKRRN</sequence>
<reference evidence="2" key="1">
    <citation type="submission" date="2020-09" db="EMBL/GenBank/DDBJ databases">
        <title>Comparative genome analyses of four rice-infecting Rhizoctonia solani isolates reveal extensive enrichment of homogalacturonan modification genes.</title>
        <authorList>
            <person name="Lee D.-Y."/>
            <person name="Jeon J."/>
            <person name="Kim K.-T."/>
            <person name="Cheong K."/>
            <person name="Song H."/>
            <person name="Choi G."/>
            <person name="Ko J."/>
            <person name="Opiyo S.O."/>
            <person name="Zuo S."/>
            <person name="Madhav S."/>
            <person name="Lee Y.-H."/>
            <person name="Wang G.-L."/>
        </authorList>
    </citation>
    <scope>NUCLEOTIDE SEQUENCE</scope>
    <source>
        <strain evidence="2">AG1-IA WGL</strain>
    </source>
</reference>
<feature type="region of interest" description="Disordered" evidence="1">
    <location>
        <begin position="1"/>
        <end position="30"/>
    </location>
</feature>
<dbReference type="EMBL" id="JACYCD010000051">
    <property type="protein sequence ID" value="KAF8706618.1"/>
    <property type="molecule type" value="Genomic_DNA"/>
</dbReference>
<feature type="compositionally biased region" description="Polar residues" evidence="1">
    <location>
        <begin position="207"/>
        <end position="220"/>
    </location>
</feature>
<evidence type="ECO:0000256" key="1">
    <source>
        <dbReference type="SAM" id="MobiDB-lite"/>
    </source>
</evidence>
<evidence type="ECO:0000313" key="3">
    <source>
        <dbReference type="Proteomes" id="UP000602905"/>
    </source>
</evidence>
<evidence type="ECO:0000313" key="2">
    <source>
        <dbReference type="EMBL" id="KAF8706618.1"/>
    </source>
</evidence>
<gene>
    <name evidence="2" type="ORF">RHS03_04647</name>
</gene>
<accession>A0A8H7HQW1</accession>
<name>A0A8H7HQW1_9AGAM</name>
<feature type="compositionally biased region" description="Low complexity" evidence="1">
    <location>
        <begin position="195"/>
        <end position="206"/>
    </location>
</feature>
<proteinExistence type="predicted"/>
<feature type="region of interest" description="Disordered" evidence="1">
    <location>
        <begin position="265"/>
        <end position="296"/>
    </location>
</feature>
<feature type="region of interest" description="Disordered" evidence="1">
    <location>
        <begin position="126"/>
        <end position="170"/>
    </location>
</feature>
<dbReference type="AlphaFoldDB" id="A0A8H7HQW1"/>
<dbReference type="Proteomes" id="UP000602905">
    <property type="component" value="Unassembled WGS sequence"/>
</dbReference>
<feature type="region of interest" description="Disordered" evidence="1">
    <location>
        <begin position="185"/>
        <end position="220"/>
    </location>
</feature>
<feature type="non-terminal residue" evidence="2">
    <location>
        <position position="1"/>
    </location>
</feature>
<feature type="compositionally biased region" description="Low complexity" evidence="1">
    <location>
        <begin position="130"/>
        <end position="150"/>
    </location>
</feature>
<feature type="region of interest" description="Disordered" evidence="1">
    <location>
        <begin position="353"/>
        <end position="380"/>
    </location>
</feature>
<protein>
    <submittedName>
        <fullName evidence="2">Uncharacterized protein</fullName>
    </submittedName>
</protein>
<comment type="caution">
    <text evidence="2">The sequence shown here is derived from an EMBL/GenBank/DDBJ whole genome shotgun (WGS) entry which is preliminary data.</text>
</comment>
<dbReference type="OrthoDB" id="3200819at2759"/>
<feature type="compositionally biased region" description="Basic residues" evidence="1">
    <location>
        <begin position="1"/>
        <end position="12"/>
    </location>
</feature>
<feature type="compositionally biased region" description="Low complexity" evidence="1">
    <location>
        <begin position="13"/>
        <end position="30"/>
    </location>
</feature>
<organism evidence="2 3">
    <name type="scientific">Rhizoctonia solani</name>
    <dbReference type="NCBI Taxonomy" id="456999"/>
    <lineage>
        <taxon>Eukaryota</taxon>
        <taxon>Fungi</taxon>
        <taxon>Dikarya</taxon>
        <taxon>Basidiomycota</taxon>
        <taxon>Agaricomycotina</taxon>
        <taxon>Agaricomycetes</taxon>
        <taxon>Cantharellales</taxon>
        <taxon>Ceratobasidiaceae</taxon>
        <taxon>Rhizoctonia</taxon>
    </lineage>
</organism>